<protein>
    <submittedName>
        <fullName evidence="2">Uncharacterized protein</fullName>
    </submittedName>
</protein>
<sequence>MIENNSINIPNYNKLEIHYWFNDESHSMDATLENKCAYEIIGIIKELAKIYDYQIVIETEPLETGGLRKWLKIISKEENKKATISTTILTALITLVLVTPLQKITEKFVDKLFEDTELSQLQKEKLQEEIKSLKLDNELKLLENPTIRKKKSNLYDALEKYPKIDKVSYQVQDQDKKTLNNKFVYKKDFKAFILSTDELEPREIEDANIEIISPVLKKGNFKWSGYYQGEPIYFNMKSIEFKNLVQSGKIEFKNGSSINCALIIKSKVDNDGLVKVFGYDVERVNYYFENDKPIETKEGKRHRNKDKSQQTNLFTYLDDENIE</sequence>
<reference evidence="2 3" key="1">
    <citation type="submission" date="2019-02" db="EMBL/GenBank/DDBJ databases">
        <authorList>
            <consortium name="Pathogen Informatics"/>
        </authorList>
    </citation>
    <scope>NUCLEOTIDE SEQUENCE [LARGE SCALE GENOMIC DNA]</scope>
    <source>
        <strain evidence="2 3">3012STDY6944375</strain>
    </source>
</reference>
<gene>
    <name evidence="2" type="ORF">NCTC12078_00281</name>
</gene>
<dbReference type="KEGG" id="ctai:NCTC12078_00281"/>
<evidence type="ECO:0000256" key="1">
    <source>
        <dbReference type="SAM" id="Coils"/>
    </source>
</evidence>
<evidence type="ECO:0000313" key="2">
    <source>
        <dbReference type="EMBL" id="VFB02306.1"/>
    </source>
</evidence>
<dbReference type="RefSeq" id="WP_130913173.1">
    <property type="nucleotide sequence ID" value="NZ_LR215974.1"/>
</dbReference>
<accession>A0A4U8WA56</accession>
<proteinExistence type="predicted"/>
<feature type="coiled-coil region" evidence="1">
    <location>
        <begin position="109"/>
        <end position="143"/>
    </location>
</feature>
<organism evidence="2 3">
    <name type="scientific">Chryseobacterium taihuense</name>
    <dbReference type="NCBI Taxonomy" id="1141221"/>
    <lineage>
        <taxon>Bacteria</taxon>
        <taxon>Pseudomonadati</taxon>
        <taxon>Bacteroidota</taxon>
        <taxon>Flavobacteriia</taxon>
        <taxon>Flavobacteriales</taxon>
        <taxon>Weeksellaceae</taxon>
        <taxon>Chryseobacterium group</taxon>
        <taxon>Chryseobacterium</taxon>
    </lineage>
</organism>
<name>A0A4U8WA56_9FLAO</name>
<evidence type="ECO:0000313" key="3">
    <source>
        <dbReference type="Proteomes" id="UP000290013"/>
    </source>
</evidence>
<dbReference type="EMBL" id="LR215974">
    <property type="protein sequence ID" value="VFB02306.1"/>
    <property type="molecule type" value="Genomic_DNA"/>
</dbReference>
<dbReference type="Proteomes" id="UP000290013">
    <property type="component" value="Chromosome"/>
</dbReference>
<keyword evidence="1" id="KW-0175">Coiled coil</keyword>
<dbReference type="AlphaFoldDB" id="A0A4U8WA56"/>